<comment type="caution">
    <text evidence="1">The sequence shown here is derived from an EMBL/GenBank/DDBJ whole genome shotgun (WGS) entry which is preliminary data.</text>
</comment>
<dbReference type="Gene3D" id="1.10.1130.10">
    <property type="entry name" value="Flavocytochrome C3, Chain A"/>
    <property type="match status" value="1"/>
</dbReference>
<dbReference type="EMBL" id="VSSQ01085334">
    <property type="protein sequence ID" value="MPN33028.1"/>
    <property type="molecule type" value="Genomic_DNA"/>
</dbReference>
<dbReference type="AlphaFoldDB" id="A0A645H1Z3"/>
<sequence length="82" mass="9107">MEKECASCHQKYEGSSKYEAKAPFTPFSPAVDSKYQFDYLKSVTATGKSNPVHTHFKLRGVFKGDPVPAVRATLQEDAPEPE</sequence>
<accession>A0A645H1Z3</accession>
<organism evidence="1">
    <name type="scientific">bioreactor metagenome</name>
    <dbReference type="NCBI Taxonomy" id="1076179"/>
    <lineage>
        <taxon>unclassified sequences</taxon>
        <taxon>metagenomes</taxon>
        <taxon>ecological metagenomes</taxon>
    </lineage>
</organism>
<proteinExistence type="predicted"/>
<protein>
    <submittedName>
        <fullName evidence="1">Perchlorate reductase subunit gamma</fullName>
    </submittedName>
</protein>
<gene>
    <name evidence="1" type="primary">pcrC</name>
    <name evidence="1" type="ORF">SDC9_180511</name>
</gene>
<reference evidence="1" key="1">
    <citation type="submission" date="2019-08" db="EMBL/GenBank/DDBJ databases">
        <authorList>
            <person name="Kucharzyk K."/>
            <person name="Murdoch R.W."/>
            <person name="Higgins S."/>
            <person name="Loffler F."/>
        </authorList>
    </citation>
    <scope>NUCLEOTIDE SEQUENCE</scope>
</reference>
<evidence type="ECO:0000313" key="1">
    <source>
        <dbReference type="EMBL" id="MPN33028.1"/>
    </source>
</evidence>
<name>A0A645H1Z3_9ZZZZ</name>